<dbReference type="Pfam" id="PF23771">
    <property type="entry name" value="DUF7168"/>
    <property type="match status" value="1"/>
</dbReference>
<accession>A0A481VW57</accession>
<evidence type="ECO:0000259" key="2">
    <source>
        <dbReference type="Pfam" id="PF10979"/>
    </source>
</evidence>
<protein>
    <submittedName>
        <fullName evidence="4">Uncharacterized protein</fullName>
    </submittedName>
</protein>
<feature type="region of interest" description="Disordered" evidence="1">
    <location>
        <begin position="208"/>
        <end position="246"/>
    </location>
</feature>
<dbReference type="EMBL" id="MK524510">
    <property type="protein sequence ID" value="QBI98089.1"/>
    <property type="molecule type" value="Genomic_DNA"/>
</dbReference>
<keyword evidence="5" id="KW-1185">Reference proteome</keyword>
<feature type="domain" description="DUF7168" evidence="3">
    <location>
        <begin position="76"/>
        <end position="179"/>
    </location>
</feature>
<evidence type="ECO:0000313" key="5">
    <source>
        <dbReference type="Proteomes" id="UP000292772"/>
    </source>
</evidence>
<organism evidence="4 5">
    <name type="scientific">Microbacterium phage Fireman</name>
    <dbReference type="NCBI Taxonomy" id="2530118"/>
    <lineage>
        <taxon>Viruses</taxon>
        <taxon>Duplodnaviria</taxon>
        <taxon>Heunggongvirae</taxon>
        <taxon>Uroviricota</taxon>
        <taxon>Caudoviricetes</taxon>
        <taxon>Hodgkinviridae</taxon>
        <taxon>Metamorphoovirus</taxon>
        <taxon>Metamorphoovirus fireman</taxon>
    </lineage>
</organism>
<dbReference type="InterPro" id="IPR024498">
    <property type="entry name" value="DUF2786"/>
</dbReference>
<feature type="compositionally biased region" description="Polar residues" evidence="1">
    <location>
        <begin position="220"/>
        <end position="233"/>
    </location>
</feature>
<dbReference type="Pfam" id="PF10979">
    <property type="entry name" value="DUF2786"/>
    <property type="match status" value="1"/>
</dbReference>
<dbReference type="KEGG" id="vg:55011675"/>
<sequence length="246" mass="27285">MTEKKADLIAQLLAKAESTTPEEAEALREHAHRLMAKYMIDQAVIDARRAREGKEHEQIVTKVIPFEGMYRNDMISLGASVADALGTVRVLQSKGRLTTHLHVIGFESDVEQAYILIQSLQVQALLAVKEWWYSVRDTARYQYHQQADKVRARHTFVVAFGVGAGERIRANRATVIEETGSGTELVLVDRRHKVDEFVDSMATGAARRSRRRFDGHAASAGTNAGRQANTGERSMTMGRGLPAGKA</sequence>
<evidence type="ECO:0000256" key="1">
    <source>
        <dbReference type="SAM" id="MobiDB-lite"/>
    </source>
</evidence>
<dbReference type="GeneID" id="55011675"/>
<dbReference type="RefSeq" id="YP_009820241.1">
    <property type="nucleotide sequence ID" value="NC_048165.1"/>
</dbReference>
<evidence type="ECO:0000259" key="3">
    <source>
        <dbReference type="Pfam" id="PF23771"/>
    </source>
</evidence>
<gene>
    <name evidence="4" type="primary">5</name>
    <name evidence="4" type="ORF">SEA_FIREMAN_5</name>
</gene>
<feature type="domain" description="DUF2786" evidence="2">
    <location>
        <begin position="9"/>
        <end position="42"/>
    </location>
</feature>
<evidence type="ECO:0000313" key="4">
    <source>
        <dbReference type="EMBL" id="QBI98089.1"/>
    </source>
</evidence>
<name>A0A481VW57_9CAUD</name>
<dbReference type="Proteomes" id="UP000292772">
    <property type="component" value="Segment"/>
</dbReference>
<proteinExistence type="predicted"/>
<reference evidence="4 5" key="1">
    <citation type="submission" date="2019-02" db="EMBL/GenBank/DDBJ databases">
        <authorList>
            <person name="Batt M."/>
            <person name="McKinney A."/>
            <person name="Svoboda C."/>
            <person name="Garlena R.A."/>
            <person name="Russell D.A."/>
            <person name="Pope W.H."/>
            <person name="Jacobs-Sera D."/>
            <person name="Hatfull G.F."/>
        </authorList>
    </citation>
    <scope>NUCLEOTIDE SEQUENCE [LARGE SCALE GENOMIC DNA]</scope>
</reference>
<dbReference type="InterPro" id="IPR055592">
    <property type="entry name" value="DUF7168"/>
</dbReference>